<evidence type="ECO:0000313" key="3">
    <source>
        <dbReference type="Proteomes" id="UP000256326"/>
    </source>
</evidence>
<comment type="caution">
    <text evidence="2">The sequence shown here is derived from an EMBL/GenBank/DDBJ whole genome shotgun (WGS) entry which is preliminary data.</text>
</comment>
<evidence type="ECO:0000313" key="2">
    <source>
        <dbReference type="EMBL" id="REC70637.1"/>
    </source>
</evidence>
<name>A0A3D9CYB8_9FLAO</name>
<keyword evidence="3" id="KW-1185">Reference proteome</keyword>
<dbReference type="Pfam" id="PF11738">
    <property type="entry name" value="DUF3298"/>
    <property type="match status" value="1"/>
</dbReference>
<protein>
    <recommendedName>
        <fullName evidence="1">DUF3298 domain-containing protein</fullName>
    </recommendedName>
</protein>
<sequence length="264" mass="30377">MKNLFVILSLGILVASCSKKDNKVTTEVSKSDSLVTKNEFVIDSVRVQDSLVINKNLTAKFDRQLLVFPSIQNKVILDSIYKEFKFDGTSYDANSLKAALMKQMQKSFADNKKSSEEWSPEFKQTWDESSAMKVVSHKDDILTLRYFGSGYSGGAHGYYFENYKTFDLKNNKVISQNDILKNPADASWDKILKAHFDEPEQKEMLLEDKISPNNNFYFDKDKITFVYNQYEITAYAAGVVYITLNFKDIKDQLKPGFIKQYNIK</sequence>
<accession>A0A3D9CYB8</accession>
<dbReference type="Gene3D" id="3.30.565.40">
    <property type="entry name" value="Fervidobacterium nodosum Rt17-B1 like"/>
    <property type="match status" value="1"/>
</dbReference>
<dbReference type="OrthoDB" id="594879at2"/>
<gene>
    <name evidence="2" type="ORF">DRF58_08815</name>
</gene>
<dbReference type="RefSeq" id="WP_116034704.1">
    <property type="nucleotide sequence ID" value="NZ_JBHLVV010000034.1"/>
</dbReference>
<dbReference type="InterPro" id="IPR037126">
    <property type="entry name" value="PdaC/RsiV-like_sf"/>
</dbReference>
<dbReference type="PROSITE" id="PS51257">
    <property type="entry name" value="PROKAR_LIPOPROTEIN"/>
    <property type="match status" value="1"/>
</dbReference>
<reference evidence="2 3" key="1">
    <citation type="journal article" date="2006" name="Int. J. Syst. Evol. Microbiol.">
        <title>Chryseobacterium hispanicum sp. nov., isolated from the drinking water distribution system of Sevilla, Spain.</title>
        <authorList>
            <person name="Gallego V."/>
            <person name="Garcia M.T."/>
            <person name="Ventosa A."/>
        </authorList>
    </citation>
    <scope>NUCLEOTIDE SEQUENCE [LARGE SCALE GENOMIC DNA]</scope>
    <source>
        <strain evidence="2 3">KCTC 22104</strain>
    </source>
</reference>
<feature type="domain" description="DUF3298" evidence="1">
    <location>
        <begin position="197"/>
        <end position="246"/>
    </location>
</feature>
<proteinExistence type="predicted"/>
<dbReference type="Gene3D" id="3.90.640.20">
    <property type="entry name" value="Heat-shock cognate protein, ATPase"/>
    <property type="match status" value="1"/>
</dbReference>
<dbReference type="Proteomes" id="UP000256326">
    <property type="component" value="Unassembled WGS sequence"/>
</dbReference>
<dbReference type="InterPro" id="IPR021729">
    <property type="entry name" value="DUF3298"/>
</dbReference>
<evidence type="ECO:0000259" key="1">
    <source>
        <dbReference type="Pfam" id="PF11738"/>
    </source>
</evidence>
<organism evidence="2 3">
    <name type="scientific">Epilithonimonas hispanica</name>
    <dbReference type="NCBI Taxonomy" id="358687"/>
    <lineage>
        <taxon>Bacteria</taxon>
        <taxon>Pseudomonadati</taxon>
        <taxon>Bacteroidota</taxon>
        <taxon>Flavobacteriia</taxon>
        <taxon>Flavobacteriales</taxon>
        <taxon>Weeksellaceae</taxon>
        <taxon>Chryseobacterium group</taxon>
        <taxon>Epilithonimonas</taxon>
    </lineage>
</organism>
<dbReference type="AlphaFoldDB" id="A0A3D9CYB8"/>
<dbReference type="EMBL" id="QNUG01000015">
    <property type="protein sequence ID" value="REC70637.1"/>
    <property type="molecule type" value="Genomic_DNA"/>
</dbReference>